<keyword evidence="2" id="KW-1185">Reference proteome</keyword>
<protein>
    <submittedName>
        <fullName evidence="1">Uncharacterized protein</fullName>
    </submittedName>
</protein>
<dbReference type="HOGENOM" id="CLU_1765818_0_0_6"/>
<accession>N6WZ97</accession>
<dbReference type="Proteomes" id="UP000013165">
    <property type="component" value="Unassembled WGS sequence"/>
</dbReference>
<dbReference type="OrthoDB" id="6365831at2"/>
<evidence type="ECO:0000313" key="2">
    <source>
        <dbReference type="Proteomes" id="UP000013165"/>
    </source>
</evidence>
<proteinExistence type="predicted"/>
<organism evidence="1 2">
    <name type="scientific">Marinobacter nanhaiticus D15-8W</name>
    <dbReference type="NCBI Taxonomy" id="626887"/>
    <lineage>
        <taxon>Bacteria</taxon>
        <taxon>Pseudomonadati</taxon>
        <taxon>Pseudomonadota</taxon>
        <taxon>Gammaproteobacteria</taxon>
        <taxon>Pseudomonadales</taxon>
        <taxon>Marinobacteraceae</taxon>
        <taxon>Marinobacter</taxon>
    </lineage>
</organism>
<comment type="caution">
    <text evidence="1">The sequence shown here is derived from an EMBL/GenBank/DDBJ whole genome shotgun (WGS) entry which is preliminary data.</text>
</comment>
<reference evidence="1 2" key="1">
    <citation type="journal article" date="2013" name="Genome Announc.">
        <title>Genome Sequence of the Polycyclic Aromatic Hydrocarbon-Degrading Bacterium Strain Marinobacter nanhaiticus D15-8WT.</title>
        <authorList>
            <person name="Cui Z."/>
            <person name="Gao W."/>
            <person name="Li Q."/>
            <person name="Xu G."/>
            <person name="Zheng L."/>
        </authorList>
    </citation>
    <scope>NUCLEOTIDE SEQUENCE [LARGE SCALE GENOMIC DNA]</scope>
    <source>
        <strain evidence="1 2">D15-8W</strain>
    </source>
</reference>
<dbReference type="RefSeq" id="WP_004582308.1">
    <property type="nucleotide sequence ID" value="NZ_AP028878.1"/>
</dbReference>
<name>N6WZ97_9GAMM</name>
<dbReference type="EMBL" id="APLQ01000014">
    <property type="protein sequence ID" value="ENO14088.1"/>
    <property type="molecule type" value="Genomic_DNA"/>
</dbReference>
<dbReference type="AlphaFoldDB" id="N6WZ97"/>
<dbReference type="STRING" id="626887.J057_21880"/>
<dbReference type="PATRIC" id="fig|626887.3.peg.4381"/>
<gene>
    <name evidence="1" type="ORF">J057_21880</name>
</gene>
<sequence length="164" mass="17732">MLRGLLVVVCIAGLVAAIIFGPRYLASEDAWVTASHEANAPVCDLDAGTCRWGEGANTWSLDLERTGPAPTDALQLVLSVPAGAAKGQRMVAILEGQSMYMGQYPVALQQGSPDGNRLRLHAEFQAPLCTVDPDMTWKLTLKRGTEALDMPMVPTFQTRHPDDR</sequence>
<evidence type="ECO:0000313" key="1">
    <source>
        <dbReference type="EMBL" id="ENO14088.1"/>
    </source>
</evidence>